<feature type="compositionally biased region" description="Low complexity" evidence="1">
    <location>
        <begin position="11"/>
        <end position="21"/>
    </location>
</feature>
<gene>
    <name evidence="3" type="ORF">DDE83_006944</name>
</gene>
<evidence type="ECO:0000259" key="2">
    <source>
        <dbReference type="Pfam" id="PF01636"/>
    </source>
</evidence>
<dbReference type="GO" id="GO:0016301">
    <property type="term" value="F:kinase activity"/>
    <property type="evidence" value="ECO:0007669"/>
    <property type="project" value="UniProtKB-KW"/>
</dbReference>
<evidence type="ECO:0000313" key="4">
    <source>
        <dbReference type="Proteomes" id="UP000249619"/>
    </source>
</evidence>
<dbReference type="InterPro" id="IPR011009">
    <property type="entry name" value="Kinase-like_dom_sf"/>
</dbReference>
<proteinExistence type="predicted"/>
<dbReference type="AlphaFoldDB" id="A0A364MXH4"/>
<reference evidence="4" key="1">
    <citation type="submission" date="2018-05" db="EMBL/GenBank/DDBJ databases">
        <title>Draft genome sequence of Stemphylium lycopersici strain CIDEFI 213.</title>
        <authorList>
            <person name="Medina R."/>
            <person name="Franco M.E.E."/>
            <person name="Lucentini C.G."/>
            <person name="Saparrat M.C.N."/>
            <person name="Balatti P.A."/>
        </authorList>
    </citation>
    <scope>NUCLEOTIDE SEQUENCE [LARGE SCALE GENOMIC DNA]</scope>
    <source>
        <strain evidence="4">CIDEFI 213</strain>
    </source>
</reference>
<dbReference type="PANTHER" id="PTHR21310:SF13">
    <property type="entry name" value="AMINOGLYCOSIDE PHOSPHOTRANSFERASE DOMAIN-CONTAINING PROTEIN"/>
    <property type="match status" value="1"/>
</dbReference>
<accession>A0A364MXH4</accession>
<dbReference type="InterPro" id="IPR051678">
    <property type="entry name" value="AGP_Transferase"/>
</dbReference>
<evidence type="ECO:0000256" key="1">
    <source>
        <dbReference type="SAM" id="MobiDB-lite"/>
    </source>
</evidence>
<organism evidence="3 4">
    <name type="scientific">Stemphylium lycopersici</name>
    <name type="common">Tomato gray leaf spot disease fungus</name>
    <name type="synonym">Thyrospora lycopersici</name>
    <dbReference type="NCBI Taxonomy" id="183478"/>
    <lineage>
        <taxon>Eukaryota</taxon>
        <taxon>Fungi</taxon>
        <taxon>Dikarya</taxon>
        <taxon>Ascomycota</taxon>
        <taxon>Pezizomycotina</taxon>
        <taxon>Dothideomycetes</taxon>
        <taxon>Pleosporomycetidae</taxon>
        <taxon>Pleosporales</taxon>
        <taxon>Pleosporineae</taxon>
        <taxon>Pleosporaceae</taxon>
        <taxon>Stemphylium</taxon>
    </lineage>
</organism>
<protein>
    <submittedName>
        <fullName evidence="3">Kinase-like protein</fullName>
    </submittedName>
</protein>
<feature type="compositionally biased region" description="Basic residues" evidence="1">
    <location>
        <begin position="1"/>
        <end position="10"/>
    </location>
</feature>
<keyword evidence="3" id="KW-0418">Kinase</keyword>
<feature type="domain" description="Aminoglycoside phosphotransferase" evidence="2">
    <location>
        <begin position="585"/>
        <end position="853"/>
    </location>
</feature>
<comment type="caution">
    <text evidence="3">The sequence shown here is derived from an EMBL/GenBank/DDBJ whole genome shotgun (WGS) entry which is preliminary data.</text>
</comment>
<dbReference type="EMBL" id="QGDH01000115">
    <property type="protein sequence ID" value="RAR06458.1"/>
    <property type="molecule type" value="Genomic_DNA"/>
</dbReference>
<keyword evidence="4" id="KW-1185">Reference proteome</keyword>
<dbReference type="STRING" id="183478.A0A364MXH4"/>
<keyword evidence="3" id="KW-0808">Transferase</keyword>
<feature type="region of interest" description="Disordered" evidence="1">
    <location>
        <begin position="1"/>
        <end position="52"/>
    </location>
</feature>
<sequence>MPKAVRKSTRRAPSSPAAAIAERPRRSTRTRPVPDPAAKTLSTNNIRRKPKQKARILYTRSISDVHKDPNRRLPLFTLSLELLKAIAETYLPLESALSLSLTCKEALSSIGSWPWAAFKKENRWSATRTDFLQAMIRDWEAQAQEGKERVEIEFCVRCNTLHSPLPRRSQHRKRGLTTLCFGQEACIDYLSQKNPEHDQGREEEERRGYSLVYPHIQSALSLTSTHAQKGSEASPPIAFLSGAFSTSFPNSNVTVRLSSSARRVDGNLIIRHEHVFQATRRKDKKNGGGACGALCAKDMLQGLPPIYLCPHQTTDPSRPRESSRYIKSDERNSIMFTHTLVSAFPTSLRCPVHQASFRKPTRSEVEAMASDDDAIFCCRSCPTKYTTQYERGSDGNGELRITSWHCFGRDELHARRYWKMFVRREGWNLGRDKRNDEWWSPGGYVPDFDVGNGWEEDIGQGPGIVEEMKGSARKIQALLYLPGRPRVLLVFPGEDALVVQAEVDIIVNRVRTDASLELGIRQYHFNLRSTLSASPTIMNPKHGLLWEDHPWTGLTPKWAVNPSVDFIAEIVRRELNVRQSDPCVVEFLAEGAFNKVYTITCGDKQDYIVRVSLPVEPHFKTMSEAATIEYIRHHTDIPAPQVFRSQATNDNELQFEWMLMERIPGSKLSDRWRDMSWLKKEVLVRKAVSHAAQLFKPRFNRLGNLYSTKELQKLSSSNIPDVSLLGAEASTDSTNFCLSKVVSMPFFWGKRADRNVLRGPFKSSKDWLAAQLQLQILDLEDKEFDEDDPDEDDPEVDKRRAQRLLGLLPNIFPDEGETFVVHHNDLNQANILLNDNDDLVGILDWECVHTAPLWLACQMPKFLEHDMERDEPPNPDEFPTYTRDDGTDDRSDMYYRRLDEYEKTQLWRFFLEEMQRVCPEWVRVYKSEELKVGLDQLLSCFGVGLYDEEIDRWMHNVEKNGASPTLRDILRSRQKAIDNWRGGPLVW</sequence>
<dbReference type="OrthoDB" id="2906425at2759"/>
<dbReference type="Pfam" id="PF01636">
    <property type="entry name" value="APH"/>
    <property type="match status" value="1"/>
</dbReference>
<dbReference type="InterPro" id="IPR002575">
    <property type="entry name" value="Aminoglycoside_PTrfase"/>
</dbReference>
<dbReference type="Gene3D" id="3.90.1200.10">
    <property type="match status" value="1"/>
</dbReference>
<dbReference type="Proteomes" id="UP000249619">
    <property type="component" value="Unassembled WGS sequence"/>
</dbReference>
<evidence type="ECO:0000313" key="3">
    <source>
        <dbReference type="EMBL" id="RAR06458.1"/>
    </source>
</evidence>
<name>A0A364MXH4_STELY</name>
<dbReference type="PANTHER" id="PTHR21310">
    <property type="entry name" value="AMINOGLYCOSIDE PHOSPHOTRANSFERASE-RELATED-RELATED"/>
    <property type="match status" value="1"/>
</dbReference>
<dbReference type="SUPFAM" id="SSF56112">
    <property type="entry name" value="Protein kinase-like (PK-like)"/>
    <property type="match status" value="1"/>
</dbReference>